<evidence type="ECO:0000256" key="1">
    <source>
        <dbReference type="ARBA" id="ARBA00004141"/>
    </source>
</evidence>
<evidence type="ECO:0008006" key="10">
    <source>
        <dbReference type="Google" id="ProtNLM"/>
    </source>
</evidence>
<feature type="region of interest" description="Disordered" evidence="6">
    <location>
        <begin position="95"/>
        <end position="133"/>
    </location>
</feature>
<evidence type="ECO:0000256" key="2">
    <source>
        <dbReference type="ARBA" id="ARBA00010199"/>
    </source>
</evidence>
<evidence type="ECO:0000256" key="6">
    <source>
        <dbReference type="SAM" id="MobiDB-lite"/>
    </source>
</evidence>
<comment type="subcellular location">
    <subcellularLocation>
        <location evidence="1">Membrane</location>
        <topology evidence="1">Multi-pass membrane protein</topology>
    </subcellularLocation>
</comment>
<proteinExistence type="inferred from homology"/>
<keyword evidence="4 7" id="KW-1133">Transmembrane helix</keyword>
<dbReference type="CDD" id="cd13136">
    <property type="entry name" value="MATE_DinF_like"/>
    <property type="match status" value="1"/>
</dbReference>
<dbReference type="PANTHER" id="PTHR42893:SF46">
    <property type="entry name" value="PROTEIN DETOXIFICATION 44, CHLOROPLASTIC"/>
    <property type="match status" value="1"/>
</dbReference>
<feature type="transmembrane region" description="Helical" evidence="7">
    <location>
        <begin position="219"/>
        <end position="242"/>
    </location>
</feature>
<organism evidence="8 9">
    <name type="scientific">Discostella pseudostelligera</name>
    <dbReference type="NCBI Taxonomy" id="259834"/>
    <lineage>
        <taxon>Eukaryota</taxon>
        <taxon>Sar</taxon>
        <taxon>Stramenopiles</taxon>
        <taxon>Ochrophyta</taxon>
        <taxon>Bacillariophyta</taxon>
        <taxon>Coscinodiscophyceae</taxon>
        <taxon>Thalassiosirophycidae</taxon>
        <taxon>Stephanodiscales</taxon>
        <taxon>Stephanodiscaceae</taxon>
        <taxon>Discostella</taxon>
    </lineage>
</organism>
<comment type="similarity">
    <text evidence="2">Belongs to the multi antimicrobial extrusion (MATE) (TC 2.A.66.1) family.</text>
</comment>
<dbReference type="PANTHER" id="PTHR42893">
    <property type="entry name" value="PROTEIN DETOXIFICATION 44, CHLOROPLASTIC-RELATED"/>
    <property type="match status" value="1"/>
</dbReference>
<sequence>MIRPRSSGLPVSAAAILAGLTSLHFLSGGCLAWSVHRSAAKTKMPTTTMPTPLLPNLARRNGCFPVLKAIENENYGSLRDTSSLTMDDSLMDIEATNDSSISGGSSSSSASASISSRNGSTSSDGDDDDTDQTNHISQQILNLAIPALISLSIDPLMTIADTAFVGRYSAPNDPYPLAGLGSSAALLVFAFYIFNFLATATAPLVASRRAANDENGARLVGGQALSLSIVLGSILASLLLVYRAPLLQLMGTSVTGPQAYEYAEQFLMVRALAAPAVLLCSASNGVLRGYLDTKTPTIILLGSNLINLALDIILVGNMGLGPRGAGIATTVAEWIAALCFLAVLGGKIPSANEWNSIGSDIETLDKRESDTLISVSAEPYLAVTPVLELPTWTEIRPLIVASSSVFLRSIVLQVAMSSAAAMAARSSTAASTSDIVIAAAAATTTATGASASVAAHQVALQLWLLCSFLCDALATASQALVADGIGRKDADAVRGICRIVFNWGLILGLTLSSVLWIGTSSGLLTDFFTSDELTRIELGKLLTIVILAQPLNSFVFAADGVLQGAGEFAYQAKSMALSVVCAFSMFIVLEYTSFGHDIILGGDGDTLVNVWWGLITLQCMRGLTSIVKLVEETGPINLIGGKEAYSRND</sequence>
<gene>
    <name evidence="8" type="ORF">ACHAWU_010089</name>
</gene>
<evidence type="ECO:0000256" key="3">
    <source>
        <dbReference type="ARBA" id="ARBA00022692"/>
    </source>
</evidence>
<feature type="transmembrane region" description="Helical" evidence="7">
    <location>
        <begin position="501"/>
        <end position="529"/>
    </location>
</feature>
<dbReference type="Pfam" id="PF01554">
    <property type="entry name" value="MatE"/>
    <property type="match status" value="2"/>
</dbReference>
<keyword evidence="9" id="KW-1185">Reference proteome</keyword>
<feature type="transmembrane region" description="Helical" evidence="7">
    <location>
        <begin position="325"/>
        <end position="344"/>
    </location>
</feature>
<dbReference type="AlphaFoldDB" id="A0ABD3MA08"/>
<dbReference type="InterPro" id="IPR002528">
    <property type="entry name" value="MATE_fam"/>
</dbReference>
<evidence type="ECO:0000313" key="9">
    <source>
        <dbReference type="Proteomes" id="UP001530293"/>
    </source>
</evidence>
<evidence type="ECO:0000256" key="4">
    <source>
        <dbReference type="ARBA" id="ARBA00022989"/>
    </source>
</evidence>
<protein>
    <recommendedName>
        <fullName evidence="10">Multidrug and toxic compound extrusion protein</fullName>
    </recommendedName>
</protein>
<evidence type="ECO:0000313" key="8">
    <source>
        <dbReference type="EMBL" id="KAL3758796.1"/>
    </source>
</evidence>
<reference evidence="8 9" key="1">
    <citation type="submission" date="2024-10" db="EMBL/GenBank/DDBJ databases">
        <title>Updated reference genomes for cyclostephanoid diatoms.</title>
        <authorList>
            <person name="Roberts W.R."/>
            <person name="Alverson A.J."/>
        </authorList>
    </citation>
    <scope>NUCLEOTIDE SEQUENCE [LARGE SCALE GENOMIC DNA]</scope>
    <source>
        <strain evidence="8 9">AJA232-27</strain>
    </source>
</reference>
<accession>A0ABD3MA08</accession>
<keyword evidence="5 7" id="KW-0472">Membrane</keyword>
<feature type="transmembrane region" description="Helical" evidence="7">
    <location>
        <begin position="177"/>
        <end position="198"/>
    </location>
</feature>
<feature type="transmembrane region" description="Helical" evidence="7">
    <location>
        <begin position="262"/>
        <end position="286"/>
    </location>
</feature>
<dbReference type="GO" id="GO:0016020">
    <property type="term" value="C:membrane"/>
    <property type="evidence" value="ECO:0007669"/>
    <property type="project" value="UniProtKB-SubCell"/>
</dbReference>
<keyword evidence="3 7" id="KW-0812">Transmembrane</keyword>
<name>A0ABD3MA08_9STRA</name>
<dbReference type="InterPro" id="IPR044644">
    <property type="entry name" value="DinF-like"/>
</dbReference>
<feature type="compositionally biased region" description="Low complexity" evidence="6">
    <location>
        <begin position="97"/>
        <end position="123"/>
    </location>
</feature>
<dbReference type="Proteomes" id="UP001530293">
    <property type="component" value="Unassembled WGS sequence"/>
</dbReference>
<dbReference type="EMBL" id="JALLBG020000222">
    <property type="protein sequence ID" value="KAL3758796.1"/>
    <property type="molecule type" value="Genomic_DNA"/>
</dbReference>
<dbReference type="PROSITE" id="PS51257">
    <property type="entry name" value="PROKAR_LIPOPROTEIN"/>
    <property type="match status" value="1"/>
</dbReference>
<evidence type="ECO:0000256" key="5">
    <source>
        <dbReference type="ARBA" id="ARBA00023136"/>
    </source>
</evidence>
<feature type="transmembrane region" description="Helical" evidence="7">
    <location>
        <begin position="298"/>
        <end position="319"/>
    </location>
</feature>
<evidence type="ECO:0000256" key="7">
    <source>
        <dbReference type="SAM" id="Phobius"/>
    </source>
</evidence>
<comment type="caution">
    <text evidence="8">The sequence shown here is derived from an EMBL/GenBank/DDBJ whole genome shotgun (WGS) entry which is preliminary data.</text>
</comment>